<sequence length="248" mass="27245">MAGAGEIRSVARALDLLEMMQRKAPGGIRANEAAEQLGVDPATVSRLLATLIAHGYASRLPNRHYALGTRSLRLASVWVDHLLQVAAPPMARVADSCGETVYLIQLVGSEAVTLARLASNRRAVIDIEVGPSYPLWASAAGRALLSSVAKVQRPALLPKEPYPAFTARTKTRWNDLAGALQDAQQDGIHVEDGELDPHLSCFATPLLHQQREEKLAIAVSFDIHRSERERNMIRQALRREWRDLANQI</sequence>
<comment type="caution">
    <text evidence="1">The sequence shown here is derived from an EMBL/GenBank/DDBJ whole genome shotgun (WGS) entry which is preliminary data.</text>
</comment>
<keyword evidence="2" id="KW-1185">Reference proteome</keyword>
<protein>
    <submittedName>
        <fullName evidence="1">IclR family transcriptional regulator</fullName>
    </submittedName>
</protein>
<gene>
    <name evidence="1" type="ORF">JHL16_13360</name>
</gene>
<dbReference type="EMBL" id="JAENHL010000007">
    <property type="protein sequence ID" value="MBK1867338.1"/>
    <property type="molecule type" value="Genomic_DNA"/>
</dbReference>
<reference evidence="1" key="1">
    <citation type="submission" date="2021-01" db="EMBL/GenBank/DDBJ databases">
        <authorList>
            <person name="Sun Q."/>
        </authorList>
    </citation>
    <scope>NUCLEOTIDE SEQUENCE</scope>
    <source>
        <strain evidence="1">YIM B02566</strain>
    </source>
</reference>
<evidence type="ECO:0000313" key="1">
    <source>
        <dbReference type="EMBL" id="MBK1867338.1"/>
    </source>
</evidence>
<organism evidence="1 2">
    <name type="scientific">Taklimakanibacter albus</name>
    <dbReference type="NCBI Taxonomy" id="2800327"/>
    <lineage>
        <taxon>Bacteria</taxon>
        <taxon>Pseudomonadati</taxon>
        <taxon>Pseudomonadota</taxon>
        <taxon>Alphaproteobacteria</taxon>
        <taxon>Hyphomicrobiales</taxon>
        <taxon>Aestuariivirgaceae</taxon>
        <taxon>Taklimakanibacter</taxon>
    </lineage>
</organism>
<proteinExistence type="predicted"/>
<evidence type="ECO:0000313" key="2">
    <source>
        <dbReference type="Proteomes" id="UP000616151"/>
    </source>
</evidence>
<name>A0ACC5R4S3_9HYPH</name>
<dbReference type="Proteomes" id="UP000616151">
    <property type="component" value="Unassembled WGS sequence"/>
</dbReference>
<accession>A0ACC5R4S3</accession>